<dbReference type="SMART" id="SM00320">
    <property type="entry name" value="WD40"/>
    <property type="match status" value="6"/>
</dbReference>
<evidence type="ECO:0000256" key="1">
    <source>
        <dbReference type="ARBA" id="ARBA00022737"/>
    </source>
</evidence>
<comment type="caution">
    <text evidence="4">The sequence shown here is derived from an EMBL/GenBank/DDBJ whole genome shotgun (WGS) entry which is preliminary data.</text>
</comment>
<dbReference type="InterPro" id="IPR029058">
    <property type="entry name" value="AB_hydrolase_fold"/>
</dbReference>
<proteinExistence type="predicted"/>
<dbReference type="EMBL" id="MU858097">
    <property type="protein sequence ID" value="KAK4214235.1"/>
    <property type="molecule type" value="Genomic_DNA"/>
</dbReference>
<evidence type="ECO:0000313" key="4">
    <source>
        <dbReference type="EMBL" id="KAK4214235.1"/>
    </source>
</evidence>
<dbReference type="Pfam" id="PF22939">
    <property type="entry name" value="WHD_GPIID"/>
    <property type="match status" value="1"/>
</dbReference>
<name>A0AAN6YAB2_9PEZI</name>
<dbReference type="SUPFAM" id="SSF53474">
    <property type="entry name" value="alpha/beta-Hydrolases"/>
    <property type="match status" value="1"/>
</dbReference>
<dbReference type="InterPro" id="IPR056884">
    <property type="entry name" value="NPHP3-like_N"/>
</dbReference>
<dbReference type="InterPro" id="IPR054471">
    <property type="entry name" value="GPIID_WHD"/>
</dbReference>
<gene>
    <name evidence="4" type="ORF">QBC37DRAFT_440338</name>
</gene>
<dbReference type="Gene3D" id="2.130.10.10">
    <property type="entry name" value="YVTN repeat-like/Quinoprotein amine dehydrogenase"/>
    <property type="match status" value="3"/>
</dbReference>
<sequence length="1572" mass="177015">MEARRESALHVLLPACPLRNDSRVMMGPSLLATLFWGQDLNPQYPCRLALGLSTVHSHPEPVVDIIFVHGLGGKSRRTWSWQYDPQKFWPLWLAEEVQLSKTRIFTFGYNADIAGQTTPSNILDFARQLLFQMKTYSGDEASGSAPIGKRPLMFVMHSMGGLVVKKAYILGKSDEQFDSIISHIHAMVFLATPHRGSAYADFLNNVLRSTPMLSGKTYVAELEKTSTSLQDINEQFRTMSQIVDRESAVLGYPSEIASGLNADHHGVCKFRGLDDPNYHVVRNLLQMLLGKLKPQDIFAIGEDPCDDFESVHERLMWGSCRWVLHRATYLDWRDLRQTGSKILSMTGLPGVGKSVLSSFIINNLEKDPAIGSCFYHFFKSEDRMKRTISHMLRSIAFQIALAHKPFGEKLIELTAAGSLSFSTQKVSSIWESVFESVLLRHRFQGPIFWIVDGLDEADHPDLFIRLLSKLQSQNIFRVLIVSRPLREIAFNSASGIHVVNDEITLNDTHDDIRTYAYEGLWAALPDKQARDSICDKVCHKAQGSFLWVTLAVGQLKDNWHIKDDIEQVLDELPDGMESLYKRMVETIASQAAKPRAIASRILTWTVCAFRPLELAELNVGLSFEFGDFVDLETTISQVCGNFVVVSEPKSKVVLVHDTARHFLLHKSVGLPIEIDYRAGHEYAAETCLKFVMDEKKKWKRTLSLFPFLAYAVTCWAYHISQSPPQSGLISLVHDFLGDFCLIWIHAVTLLDDLRAITRKAQYLRLFIRRRRAKSSHQSFESLKHSRDEELSQWSKDMIRVVGRFGNILRHDPSSIYKFIVPFCPKASMIGHAFRTASGLSVVGLSSDVWDDCLARLTMGADEFASSIICKGAYFATLIGNGVVIVWHAETCEEARRLNHGEWISVVECSRTSSLLATAGTNTIRIWDISTGEELYSIPKSTERRILSLSFGAQDEELLVGYDDASIRCIELSTLELKWSRLLEEPGDEVHLCPHLVSISPDHYHVIIGYRGKPVYAWNLDALDRGPQICTRPEDKFGKDHDSSTWKAGTPESVVWCPGHPTVLILYNDASLFEWKIEDEKQRQISGIAAREMAISQDGNLLLTSDHNGTVSVWTVPEFRLTYQLHETDMVRGLAFSPDGQRFYDIRGPLCNVWEPDVLVRPDDLDREELSSTAHETTFSEPVCSTDDTGRAEITAIAYDTEGRLFCCGKDSGAVVMYEMETGQKVHKVYGHNAVASVVEVTWSPTAKFIASADDCGRVIAKKLRKPSQSNPSWGVFPLLDFRPGDAVSQLVFSSNEEFLLVVCANWSAVWSIKKKEEICRVNSIMLDRPGHQWLNHPSKPELILCVNSEGVRIFEWESLAEVRVSPLGSIEELSESEPQVPRGNNNDDIDPLDVRLHHLTLDRAPSRQGRTSVLAIERAVPLNATQIVLEAFPNTGFTRTYISQRGIFLADISMTGEELNDMSHFKSSNLQPQRIVGQASSSLLPTNNDCQINRLVGCFRGHIVFLDQNYCFCTWDLTSTAHTSDTRLKKHFYLPKDWLSPSMLRLCVINDYGTILCPKNGEVAVIREGVKL</sequence>
<dbReference type="PANTHER" id="PTHR10039">
    <property type="entry name" value="AMELOGENIN"/>
    <property type="match status" value="1"/>
</dbReference>
<dbReference type="PANTHER" id="PTHR10039:SF16">
    <property type="entry name" value="GPI INOSITOL-DEACYLASE"/>
    <property type="match status" value="1"/>
</dbReference>
<evidence type="ECO:0008006" key="6">
    <source>
        <dbReference type="Google" id="ProtNLM"/>
    </source>
</evidence>
<reference evidence="4" key="1">
    <citation type="journal article" date="2023" name="Mol. Phylogenet. Evol.">
        <title>Genome-scale phylogeny and comparative genomics of the fungal order Sordariales.</title>
        <authorList>
            <person name="Hensen N."/>
            <person name="Bonometti L."/>
            <person name="Westerberg I."/>
            <person name="Brannstrom I.O."/>
            <person name="Guillou S."/>
            <person name="Cros-Aarteil S."/>
            <person name="Calhoun S."/>
            <person name="Haridas S."/>
            <person name="Kuo A."/>
            <person name="Mondo S."/>
            <person name="Pangilinan J."/>
            <person name="Riley R."/>
            <person name="LaButti K."/>
            <person name="Andreopoulos B."/>
            <person name="Lipzen A."/>
            <person name="Chen C."/>
            <person name="Yan M."/>
            <person name="Daum C."/>
            <person name="Ng V."/>
            <person name="Clum A."/>
            <person name="Steindorff A."/>
            <person name="Ohm R.A."/>
            <person name="Martin F."/>
            <person name="Silar P."/>
            <person name="Natvig D.O."/>
            <person name="Lalanne C."/>
            <person name="Gautier V."/>
            <person name="Ament-Velasquez S.L."/>
            <person name="Kruys A."/>
            <person name="Hutchinson M.I."/>
            <person name="Powell A.J."/>
            <person name="Barry K."/>
            <person name="Miller A.N."/>
            <person name="Grigoriev I.V."/>
            <person name="Debuchy R."/>
            <person name="Gladieux P."/>
            <person name="Hiltunen Thoren M."/>
            <person name="Johannesson H."/>
        </authorList>
    </citation>
    <scope>NUCLEOTIDE SEQUENCE</scope>
    <source>
        <strain evidence="4">PSN293</strain>
    </source>
</reference>
<dbReference type="SUPFAM" id="SSF52540">
    <property type="entry name" value="P-loop containing nucleoside triphosphate hydrolases"/>
    <property type="match status" value="1"/>
</dbReference>
<feature type="domain" description="Nephrocystin 3-like N-terminal" evidence="3">
    <location>
        <begin position="318"/>
        <end position="483"/>
    </location>
</feature>
<dbReference type="Proteomes" id="UP001301769">
    <property type="component" value="Unassembled WGS sequence"/>
</dbReference>
<dbReference type="Gene3D" id="3.40.50.1820">
    <property type="entry name" value="alpha/beta hydrolase"/>
    <property type="match status" value="1"/>
</dbReference>
<keyword evidence="1" id="KW-0677">Repeat</keyword>
<evidence type="ECO:0000313" key="5">
    <source>
        <dbReference type="Proteomes" id="UP001301769"/>
    </source>
</evidence>
<dbReference type="SUPFAM" id="SSF50978">
    <property type="entry name" value="WD40 repeat-like"/>
    <property type="match status" value="1"/>
</dbReference>
<dbReference type="InterPro" id="IPR027417">
    <property type="entry name" value="P-loop_NTPase"/>
</dbReference>
<reference evidence="4" key="2">
    <citation type="submission" date="2023-05" db="EMBL/GenBank/DDBJ databases">
        <authorList>
            <consortium name="Lawrence Berkeley National Laboratory"/>
            <person name="Steindorff A."/>
            <person name="Hensen N."/>
            <person name="Bonometti L."/>
            <person name="Westerberg I."/>
            <person name="Brannstrom I.O."/>
            <person name="Guillou S."/>
            <person name="Cros-Aarteil S."/>
            <person name="Calhoun S."/>
            <person name="Haridas S."/>
            <person name="Kuo A."/>
            <person name="Mondo S."/>
            <person name="Pangilinan J."/>
            <person name="Riley R."/>
            <person name="Labutti K."/>
            <person name="Andreopoulos B."/>
            <person name="Lipzen A."/>
            <person name="Chen C."/>
            <person name="Yanf M."/>
            <person name="Daum C."/>
            <person name="Ng V."/>
            <person name="Clum A."/>
            <person name="Ohm R."/>
            <person name="Martin F."/>
            <person name="Silar P."/>
            <person name="Natvig D."/>
            <person name="Lalanne C."/>
            <person name="Gautier V."/>
            <person name="Ament-Velasquez S.L."/>
            <person name="Kruys A."/>
            <person name="Hutchinson M.I."/>
            <person name="Powell A.J."/>
            <person name="Barry K."/>
            <person name="Miller A.N."/>
            <person name="Grigoriev I.V."/>
            <person name="Debuchy R."/>
            <person name="Gladieux P."/>
            <person name="Thoren M.H."/>
            <person name="Johannesson H."/>
        </authorList>
    </citation>
    <scope>NUCLEOTIDE SEQUENCE</scope>
    <source>
        <strain evidence="4">PSN293</strain>
    </source>
</reference>
<feature type="domain" description="GPI inositol-deacylase winged helix" evidence="2">
    <location>
        <begin position="589"/>
        <end position="667"/>
    </location>
</feature>
<dbReference type="Pfam" id="PF00400">
    <property type="entry name" value="WD40"/>
    <property type="match status" value="3"/>
</dbReference>
<keyword evidence="5" id="KW-1185">Reference proteome</keyword>
<protein>
    <recommendedName>
        <fullName evidence="6">GPI inositol-deacylase</fullName>
    </recommendedName>
</protein>
<evidence type="ECO:0000259" key="3">
    <source>
        <dbReference type="Pfam" id="PF24883"/>
    </source>
</evidence>
<dbReference type="InterPro" id="IPR036322">
    <property type="entry name" value="WD40_repeat_dom_sf"/>
</dbReference>
<organism evidence="4 5">
    <name type="scientific">Rhypophila decipiens</name>
    <dbReference type="NCBI Taxonomy" id="261697"/>
    <lineage>
        <taxon>Eukaryota</taxon>
        <taxon>Fungi</taxon>
        <taxon>Dikarya</taxon>
        <taxon>Ascomycota</taxon>
        <taxon>Pezizomycotina</taxon>
        <taxon>Sordariomycetes</taxon>
        <taxon>Sordariomycetidae</taxon>
        <taxon>Sordariales</taxon>
        <taxon>Naviculisporaceae</taxon>
        <taxon>Rhypophila</taxon>
    </lineage>
</organism>
<accession>A0AAN6YAB2</accession>
<evidence type="ECO:0000259" key="2">
    <source>
        <dbReference type="Pfam" id="PF22939"/>
    </source>
</evidence>
<dbReference type="InterPro" id="IPR001680">
    <property type="entry name" value="WD40_rpt"/>
</dbReference>
<dbReference type="Gene3D" id="3.40.50.300">
    <property type="entry name" value="P-loop containing nucleotide triphosphate hydrolases"/>
    <property type="match status" value="1"/>
</dbReference>
<dbReference type="InterPro" id="IPR015943">
    <property type="entry name" value="WD40/YVTN_repeat-like_dom_sf"/>
</dbReference>
<dbReference type="Pfam" id="PF24883">
    <property type="entry name" value="NPHP3_N"/>
    <property type="match status" value="1"/>
</dbReference>